<dbReference type="EMBL" id="CAJNDS010000585">
    <property type="protein sequence ID" value="CAE7220721.1"/>
    <property type="molecule type" value="Genomic_DNA"/>
</dbReference>
<evidence type="ECO:0000313" key="4">
    <source>
        <dbReference type="Proteomes" id="UP000604046"/>
    </source>
</evidence>
<feature type="chain" id="PRO_5033032676" evidence="2">
    <location>
        <begin position="21"/>
        <end position="120"/>
    </location>
</feature>
<comment type="caution">
    <text evidence="3">The sequence shown here is derived from an EMBL/GenBank/DDBJ whole genome shotgun (WGS) entry which is preliminary data.</text>
</comment>
<keyword evidence="4" id="KW-1185">Reference proteome</keyword>
<feature type="region of interest" description="Disordered" evidence="1">
    <location>
        <begin position="16"/>
        <end position="53"/>
    </location>
</feature>
<evidence type="ECO:0000313" key="3">
    <source>
        <dbReference type="EMBL" id="CAE7220721.1"/>
    </source>
</evidence>
<feature type="region of interest" description="Disordered" evidence="1">
    <location>
        <begin position="67"/>
        <end position="120"/>
    </location>
</feature>
<organism evidence="3 4">
    <name type="scientific">Symbiodinium natans</name>
    <dbReference type="NCBI Taxonomy" id="878477"/>
    <lineage>
        <taxon>Eukaryota</taxon>
        <taxon>Sar</taxon>
        <taxon>Alveolata</taxon>
        <taxon>Dinophyceae</taxon>
        <taxon>Suessiales</taxon>
        <taxon>Symbiodiniaceae</taxon>
        <taxon>Symbiodinium</taxon>
    </lineage>
</organism>
<sequence>MLLIVVAAQFVCVFIPGPQRDGTSTAPPAKPRPPAVKTLARKTGPLAGSRQKLERSVEYWRSLGRHDASEEDLPLHAALTRATQNLRPRSAPAARRPTPRPSKRPEASPWGWRKVQPNDE</sequence>
<name>A0A812K1X2_9DINO</name>
<dbReference type="AlphaFoldDB" id="A0A812K1X2"/>
<feature type="non-terminal residue" evidence="3">
    <location>
        <position position="120"/>
    </location>
</feature>
<reference evidence="3" key="1">
    <citation type="submission" date="2021-02" db="EMBL/GenBank/DDBJ databases">
        <authorList>
            <person name="Dougan E. K."/>
            <person name="Rhodes N."/>
            <person name="Thang M."/>
            <person name="Chan C."/>
        </authorList>
    </citation>
    <scope>NUCLEOTIDE SEQUENCE</scope>
</reference>
<feature type="signal peptide" evidence="2">
    <location>
        <begin position="1"/>
        <end position="20"/>
    </location>
</feature>
<gene>
    <name evidence="3" type="ORF">SNAT2548_LOCUS8080</name>
</gene>
<keyword evidence="2" id="KW-0732">Signal</keyword>
<accession>A0A812K1X2</accession>
<proteinExistence type="predicted"/>
<dbReference type="Proteomes" id="UP000604046">
    <property type="component" value="Unassembled WGS sequence"/>
</dbReference>
<evidence type="ECO:0000256" key="1">
    <source>
        <dbReference type="SAM" id="MobiDB-lite"/>
    </source>
</evidence>
<protein>
    <submittedName>
        <fullName evidence="3">Uncharacterized protein</fullName>
    </submittedName>
</protein>
<evidence type="ECO:0000256" key="2">
    <source>
        <dbReference type="SAM" id="SignalP"/>
    </source>
</evidence>
<dbReference type="OrthoDB" id="436372at2759"/>
<feature type="compositionally biased region" description="Low complexity" evidence="1">
    <location>
        <begin position="87"/>
        <end position="96"/>
    </location>
</feature>